<keyword evidence="1" id="KW-0547">Nucleotide-binding</keyword>
<evidence type="ECO:0000313" key="5">
    <source>
        <dbReference type="Proteomes" id="UP000315395"/>
    </source>
</evidence>
<dbReference type="GO" id="GO:0005524">
    <property type="term" value="F:ATP binding"/>
    <property type="evidence" value="ECO:0007669"/>
    <property type="project" value="UniProtKB-KW"/>
</dbReference>
<accession>A0A516GF25</accession>
<evidence type="ECO:0000256" key="2">
    <source>
        <dbReference type="ARBA" id="ARBA00022840"/>
    </source>
</evidence>
<dbReference type="GO" id="GO:0005737">
    <property type="term" value="C:cytoplasm"/>
    <property type="evidence" value="ECO:0007669"/>
    <property type="project" value="TreeGrafter"/>
</dbReference>
<dbReference type="PROSITE" id="PS50043">
    <property type="entry name" value="HTH_LUXR_2"/>
    <property type="match status" value="1"/>
</dbReference>
<organism evidence="4 5">
    <name type="scientific">Ornithinimicrobium ciconiae</name>
    <dbReference type="NCBI Taxonomy" id="2594265"/>
    <lineage>
        <taxon>Bacteria</taxon>
        <taxon>Bacillati</taxon>
        <taxon>Actinomycetota</taxon>
        <taxon>Actinomycetes</taxon>
        <taxon>Micrococcales</taxon>
        <taxon>Ornithinimicrobiaceae</taxon>
        <taxon>Ornithinimicrobium</taxon>
    </lineage>
</organism>
<sequence>MLLGRAGELEAVARLLASARLGQGGALVVVGEAGVGKTALLTEAAARLKDQARVLWATGTEIEQDLPFAALHAVLRPGLHLLDDLPGPQADALAGALSLRHEGPQDRFATGAATLSLVSRLAEESPVVVVLDDAHWADEPSTEALGFAARRVHEDAVAMLFCARSGEVPEALRGVPVLELGGLDAAASGALVRLSHPGASDQDTLDRLHRVTGGNPLALLELGAQPDLVLVDPGSDGEADLLQLLPERLRTAFSRRLGELTGGERAMALLVVIAGGDLRLIRAVSRRLALNGDDLDRVLATGLIQLEGSHLAFRHPLLRSVIYRSSPEEERRAAHLAAAVELTAWDQRDLQVWHRAAAAVQLDEELATDLEAVGARAAARSALTVASTAFERAARCSPDSGEAERRLVASAQAAWDGGRAPRALALLAETGSAGGPVTAQTAQLRAEIAVRSGSVRDGLKQLEEAAEIVTTADERVQLLAQAVHACLYLVDGTSLRRVAARLSEDLAEVRSPTARAVGLAAAGVAGVMLGEDGTPQLREALPLLTTHVDPLAQTAARPWLMLVPLFLRETGEGAELRETVDDLRTRVGVGALPNVLFHVARDQATSRSWERAAANFDEGARLARETGQSTELAMALAGLAGLDARAGRSQQCREHATEASALCRARDIHFGEVWCELALGDLDLSEGNPREASERMLRLVDRLRDLDVGDPDLDPGPELVDALLRVGQVDQALEAARRFSSVAGPMARPWTRARVERALGLVATDEECESHFVAALTQHALTRDVFESARTSLALGMRLRRIGQRVDSRPALRDALTTFAALGAQLWQEHARAELEATGERVPQREPAGVGSLTTQELQICLLLAEGRTTREAAAALFLSPKTIEYHLRKSYLKLGIHSREELSAAVQGIA</sequence>
<evidence type="ECO:0000259" key="3">
    <source>
        <dbReference type="PROSITE" id="PS50043"/>
    </source>
</evidence>
<dbReference type="SMART" id="SM00382">
    <property type="entry name" value="AAA"/>
    <property type="match status" value="1"/>
</dbReference>
<keyword evidence="2" id="KW-0067">ATP-binding</keyword>
<dbReference type="PANTHER" id="PTHR16305:SF35">
    <property type="entry name" value="TRANSCRIPTIONAL ACTIVATOR DOMAIN"/>
    <property type="match status" value="1"/>
</dbReference>
<dbReference type="SMART" id="SM00421">
    <property type="entry name" value="HTH_LUXR"/>
    <property type="match status" value="1"/>
</dbReference>
<dbReference type="GO" id="GO:0004016">
    <property type="term" value="F:adenylate cyclase activity"/>
    <property type="evidence" value="ECO:0007669"/>
    <property type="project" value="TreeGrafter"/>
</dbReference>
<dbReference type="InterPro" id="IPR011990">
    <property type="entry name" value="TPR-like_helical_dom_sf"/>
</dbReference>
<keyword evidence="5" id="KW-1185">Reference proteome</keyword>
<dbReference type="PRINTS" id="PR00038">
    <property type="entry name" value="HTHLUXR"/>
</dbReference>
<dbReference type="Pfam" id="PF13191">
    <property type="entry name" value="AAA_16"/>
    <property type="match status" value="1"/>
</dbReference>
<proteinExistence type="predicted"/>
<protein>
    <submittedName>
        <fullName evidence="4">AAA family ATPase</fullName>
    </submittedName>
</protein>
<dbReference type="SUPFAM" id="SSF52540">
    <property type="entry name" value="P-loop containing nucleoside triphosphate hydrolases"/>
    <property type="match status" value="1"/>
</dbReference>
<dbReference type="AlphaFoldDB" id="A0A516GF25"/>
<dbReference type="Pfam" id="PF00196">
    <property type="entry name" value="GerE"/>
    <property type="match status" value="1"/>
</dbReference>
<evidence type="ECO:0000256" key="1">
    <source>
        <dbReference type="ARBA" id="ARBA00022741"/>
    </source>
</evidence>
<dbReference type="GO" id="GO:0006355">
    <property type="term" value="P:regulation of DNA-templated transcription"/>
    <property type="evidence" value="ECO:0007669"/>
    <property type="project" value="InterPro"/>
</dbReference>
<dbReference type="InterPro" id="IPR016032">
    <property type="entry name" value="Sig_transdc_resp-reg_C-effctor"/>
</dbReference>
<name>A0A516GF25_9MICO</name>
<dbReference type="KEGG" id="orz:FNH13_18775"/>
<dbReference type="InterPro" id="IPR036388">
    <property type="entry name" value="WH-like_DNA-bd_sf"/>
</dbReference>
<dbReference type="SUPFAM" id="SSF46894">
    <property type="entry name" value="C-terminal effector domain of the bipartite response regulators"/>
    <property type="match status" value="1"/>
</dbReference>
<dbReference type="InterPro" id="IPR000792">
    <property type="entry name" value="Tscrpt_reg_LuxR_C"/>
</dbReference>
<dbReference type="Gene3D" id="1.25.40.10">
    <property type="entry name" value="Tetratricopeptide repeat domain"/>
    <property type="match status" value="1"/>
</dbReference>
<dbReference type="Gene3D" id="1.10.10.10">
    <property type="entry name" value="Winged helix-like DNA-binding domain superfamily/Winged helix DNA-binding domain"/>
    <property type="match status" value="1"/>
</dbReference>
<evidence type="ECO:0000313" key="4">
    <source>
        <dbReference type="EMBL" id="QDO90116.1"/>
    </source>
</evidence>
<dbReference type="InterPro" id="IPR027417">
    <property type="entry name" value="P-loop_NTPase"/>
</dbReference>
<dbReference type="CDD" id="cd06170">
    <property type="entry name" value="LuxR_C_like"/>
    <property type="match status" value="1"/>
</dbReference>
<dbReference type="InterPro" id="IPR003593">
    <property type="entry name" value="AAA+_ATPase"/>
</dbReference>
<feature type="domain" description="HTH luxR-type" evidence="3">
    <location>
        <begin position="846"/>
        <end position="911"/>
    </location>
</feature>
<dbReference type="GO" id="GO:0003677">
    <property type="term" value="F:DNA binding"/>
    <property type="evidence" value="ECO:0007669"/>
    <property type="project" value="InterPro"/>
</dbReference>
<reference evidence="4 5" key="1">
    <citation type="submission" date="2019-07" db="EMBL/GenBank/DDBJ databases">
        <title>complete genome sequencing of Ornithinimicrobium sp. H23M54.</title>
        <authorList>
            <person name="Bae J.-W."/>
            <person name="Lee S.-Y."/>
        </authorList>
    </citation>
    <scope>NUCLEOTIDE SEQUENCE [LARGE SCALE GENOMIC DNA]</scope>
    <source>
        <strain evidence="4 5">H23M54</strain>
    </source>
</reference>
<dbReference type="SUPFAM" id="SSF48452">
    <property type="entry name" value="TPR-like"/>
    <property type="match status" value="1"/>
</dbReference>
<dbReference type="OrthoDB" id="483at2"/>
<dbReference type="PANTHER" id="PTHR16305">
    <property type="entry name" value="TESTICULAR SOLUBLE ADENYLYL CYCLASE"/>
    <property type="match status" value="1"/>
</dbReference>
<gene>
    <name evidence="4" type="ORF">FNH13_18775</name>
</gene>
<dbReference type="RefSeq" id="WP_143784842.1">
    <property type="nucleotide sequence ID" value="NZ_CP041616.1"/>
</dbReference>
<dbReference type="InterPro" id="IPR041664">
    <property type="entry name" value="AAA_16"/>
</dbReference>
<dbReference type="Gene3D" id="3.40.50.300">
    <property type="entry name" value="P-loop containing nucleotide triphosphate hydrolases"/>
    <property type="match status" value="1"/>
</dbReference>
<dbReference type="EMBL" id="CP041616">
    <property type="protein sequence ID" value="QDO90116.1"/>
    <property type="molecule type" value="Genomic_DNA"/>
</dbReference>
<dbReference type="Proteomes" id="UP000315395">
    <property type="component" value="Chromosome"/>
</dbReference>